<keyword evidence="1" id="KW-0812">Transmembrane</keyword>
<keyword evidence="1" id="KW-0472">Membrane</keyword>
<dbReference type="EMBL" id="CP009458">
    <property type="protein sequence ID" value="AIR62023.1"/>
    <property type="molecule type" value="Genomic_DNA"/>
</dbReference>
<dbReference type="KEGG" id="cem:LH23_15580"/>
<organism evidence="2 3">
    <name type="scientific">Cedecea neteri</name>
    <dbReference type="NCBI Taxonomy" id="158822"/>
    <lineage>
        <taxon>Bacteria</taxon>
        <taxon>Pseudomonadati</taxon>
        <taxon>Pseudomonadota</taxon>
        <taxon>Gammaproteobacteria</taxon>
        <taxon>Enterobacterales</taxon>
        <taxon>Enterobacteriaceae</taxon>
        <taxon>Cedecea</taxon>
    </lineage>
</organism>
<name>A0AAN0S5R1_9ENTR</name>
<sequence>MHIVMDLFIGALLCNSVPHLVCGLTGERFPTPFAKPRGVGLSSPLINFIWGTLNALIALLLIFKSESSFAQPHNLIPAAIGFLLMGLYLSVHFGKVKQASKRPK</sequence>
<evidence type="ECO:0000313" key="2">
    <source>
        <dbReference type="EMBL" id="AIR62023.1"/>
    </source>
</evidence>
<dbReference type="AlphaFoldDB" id="A0AAN0S5R1"/>
<protein>
    <submittedName>
        <fullName evidence="2">Uncharacterized protein</fullName>
    </submittedName>
</protein>
<accession>A0AAN0S5R1</accession>
<proteinExistence type="predicted"/>
<feature type="transmembrane region" description="Helical" evidence="1">
    <location>
        <begin position="39"/>
        <end position="63"/>
    </location>
</feature>
<evidence type="ECO:0000256" key="1">
    <source>
        <dbReference type="SAM" id="Phobius"/>
    </source>
</evidence>
<reference evidence="2 3" key="1">
    <citation type="submission" date="2014-09" db="EMBL/GenBank/DDBJ databases">
        <authorList>
            <person name="Chan K.-G."/>
        </authorList>
    </citation>
    <scope>NUCLEOTIDE SEQUENCE [LARGE SCALE GENOMIC DNA]</scope>
    <source>
        <strain evidence="2 3">M006</strain>
    </source>
</reference>
<gene>
    <name evidence="2" type="ORF">LH23_15580</name>
</gene>
<keyword evidence="1" id="KW-1133">Transmembrane helix</keyword>
<dbReference type="RefSeq" id="WP_039292804.1">
    <property type="nucleotide sequence ID" value="NZ_CP009458.1"/>
</dbReference>
<evidence type="ECO:0000313" key="3">
    <source>
        <dbReference type="Proteomes" id="UP000029516"/>
    </source>
</evidence>
<dbReference type="Proteomes" id="UP000029516">
    <property type="component" value="Chromosome"/>
</dbReference>
<feature type="transmembrane region" description="Helical" evidence="1">
    <location>
        <begin position="75"/>
        <end position="94"/>
    </location>
</feature>